<keyword evidence="5" id="KW-0378">Hydrolase</keyword>
<accession>A0A165ARL8</accession>
<protein>
    <submittedName>
        <fullName evidence="11">Zincin</fullName>
    </submittedName>
</protein>
<evidence type="ECO:0000256" key="2">
    <source>
        <dbReference type="ARBA" id="ARBA00007357"/>
    </source>
</evidence>
<keyword evidence="12" id="KW-1185">Reference proteome</keyword>
<evidence type="ECO:0000259" key="10">
    <source>
        <dbReference type="Pfam" id="PF05649"/>
    </source>
</evidence>
<dbReference type="PRINTS" id="PR00786">
    <property type="entry name" value="NEPRILYSIN"/>
</dbReference>
<dbReference type="InterPro" id="IPR024079">
    <property type="entry name" value="MetalloPept_cat_dom_sf"/>
</dbReference>
<dbReference type="GO" id="GO:0046872">
    <property type="term" value="F:metal ion binding"/>
    <property type="evidence" value="ECO:0007669"/>
    <property type="project" value="UniProtKB-KW"/>
</dbReference>
<dbReference type="PANTHER" id="PTHR11733:SF167">
    <property type="entry name" value="FI17812P1-RELATED"/>
    <property type="match status" value="1"/>
</dbReference>
<keyword evidence="3" id="KW-0645">Protease</keyword>
<evidence type="ECO:0000256" key="5">
    <source>
        <dbReference type="ARBA" id="ARBA00022801"/>
    </source>
</evidence>
<evidence type="ECO:0000256" key="7">
    <source>
        <dbReference type="ARBA" id="ARBA00023049"/>
    </source>
</evidence>
<feature type="compositionally biased region" description="Acidic residues" evidence="8">
    <location>
        <begin position="525"/>
        <end position="539"/>
    </location>
</feature>
<feature type="non-terminal residue" evidence="11">
    <location>
        <position position="1"/>
    </location>
</feature>
<dbReference type="InterPro" id="IPR000718">
    <property type="entry name" value="Peptidase_M13"/>
</dbReference>
<dbReference type="Pfam" id="PF05649">
    <property type="entry name" value="Peptidase_M13_N"/>
    <property type="match status" value="1"/>
</dbReference>
<dbReference type="InParanoid" id="A0A165ARL8"/>
<dbReference type="InterPro" id="IPR008753">
    <property type="entry name" value="Peptidase_M13_N"/>
</dbReference>
<dbReference type="GO" id="GO:0004222">
    <property type="term" value="F:metalloendopeptidase activity"/>
    <property type="evidence" value="ECO:0007669"/>
    <property type="project" value="InterPro"/>
</dbReference>
<keyword evidence="6" id="KW-0862">Zinc</keyword>
<dbReference type="PANTHER" id="PTHR11733">
    <property type="entry name" value="ZINC METALLOPROTEASE FAMILY M13 NEPRILYSIN-RELATED"/>
    <property type="match status" value="1"/>
</dbReference>
<comment type="cofactor">
    <cofactor evidence="1">
        <name>Zn(2+)</name>
        <dbReference type="ChEBI" id="CHEBI:29105"/>
    </cofactor>
</comment>
<feature type="compositionally biased region" description="Basic and acidic residues" evidence="8">
    <location>
        <begin position="481"/>
        <end position="521"/>
    </location>
</feature>
<reference evidence="11 12" key="1">
    <citation type="journal article" date="2016" name="Mol. Biol. Evol.">
        <title>Comparative Genomics of Early-Diverging Mushroom-Forming Fungi Provides Insights into the Origins of Lignocellulose Decay Capabilities.</title>
        <authorList>
            <person name="Nagy L.G."/>
            <person name="Riley R."/>
            <person name="Tritt A."/>
            <person name="Adam C."/>
            <person name="Daum C."/>
            <person name="Floudas D."/>
            <person name="Sun H."/>
            <person name="Yadav J.S."/>
            <person name="Pangilinan J."/>
            <person name="Larsson K.H."/>
            <person name="Matsuura K."/>
            <person name="Barry K."/>
            <person name="Labutti K."/>
            <person name="Kuo R."/>
            <person name="Ohm R.A."/>
            <person name="Bhattacharya S.S."/>
            <person name="Shirouzu T."/>
            <person name="Yoshinaga Y."/>
            <person name="Martin F.M."/>
            <person name="Grigoriev I.V."/>
            <person name="Hibbett D.S."/>
        </authorList>
    </citation>
    <scope>NUCLEOTIDE SEQUENCE [LARGE SCALE GENOMIC DNA]</scope>
    <source>
        <strain evidence="11 12">93-53</strain>
    </source>
</reference>
<evidence type="ECO:0000256" key="8">
    <source>
        <dbReference type="SAM" id="MobiDB-lite"/>
    </source>
</evidence>
<name>A0A165ARL8_9APHY</name>
<dbReference type="AlphaFoldDB" id="A0A165ARL8"/>
<dbReference type="PROSITE" id="PS51885">
    <property type="entry name" value="NEPRILYSIN"/>
    <property type="match status" value="1"/>
</dbReference>
<evidence type="ECO:0000256" key="4">
    <source>
        <dbReference type="ARBA" id="ARBA00022723"/>
    </source>
</evidence>
<organism evidence="11 12">
    <name type="scientific">Laetiporus sulphureus 93-53</name>
    <dbReference type="NCBI Taxonomy" id="1314785"/>
    <lineage>
        <taxon>Eukaryota</taxon>
        <taxon>Fungi</taxon>
        <taxon>Dikarya</taxon>
        <taxon>Basidiomycota</taxon>
        <taxon>Agaricomycotina</taxon>
        <taxon>Agaricomycetes</taxon>
        <taxon>Polyporales</taxon>
        <taxon>Laetiporus</taxon>
    </lineage>
</organism>
<dbReference type="GO" id="GO:0005886">
    <property type="term" value="C:plasma membrane"/>
    <property type="evidence" value="ECO:0007669"/>
    <property type="project" value="TreeGrafter"/>
</dbReference>
<feature type="compositionally biased region" description="Polar residues" evidence="8">
    <location>
        <begin position="457"/>
        <end position="471"/>
    </location>
</feature>
<keyword evidence="7" id="KW-0482">Metalloprotease</keyword>
<evidence type="ECO:0000313" key="12">
    <source>
        <dbReference type="Proteomes" id="UP000076871"/>
    </source>
</evidence>
<dbReference type="OrthoDB" id="6475849at2759"/>
<dbReference type="Pfam" id="PF01431">
    <property type="entry name" value="Peptidase_M13"/>
    <property type="match status" value="2"/>
</dbReference>
<feature type="region of interest" description="Disordered" evidence="8">
    <location>
        <begin position="418"/>
        <end position="541"/>
    </location>
</feature>
<gene>
    <name evidence="11" type="ORF">LAESUDRAFT_718625</name>
</gene>
<dbReference type="Gene3D" id="3.40.390.10">
    <property type="entry name" value="Collagenase (Catalytic Domain)"/>
    <property type="match status" value="2"/>
</dbReference>
<dbReference type="STRING" id="1314785.A0A165ARL8"/>
<proteinExistence type="inferred from homology"/>
<keyword evidence="4" id="KW-0479">Metal-binding</keyword>
<dbReference type="SUPFAM" id="SSF55486">
    <property type="entry name" value="Metalloproteases ('zincins'), catalytic domain"/>
    <property type="match status" value="1"/>
</dbReference>
<dbReference type="RefSeq" id="XP_040757265.1">
    <property type="nucleotide sequence ID" value="XM_040907468.1"/>
</dbReference>
<comment type="similarity">
    <text evidence="2">Belongs to the peptidase M13 family.</text>
</comment>
<dbReference type="GeneID" id="63824497"/>
<evidence type="ECO:0000256" key="6">
    <source>
        <dbReference type="ARBA" id="ARBA00022833"/>
    </source>
</evidence>
<dbReference type="InterPro" id="IPR018497">
    <property type="entry name" value="Peptidase_M13_C"/>
</dbReference>
<dbReference type="EMBL" id="KV427809">
    <property type="protein sequence ID" value="KZS99524.1"/>
    <property type="molecule type" value="Genomic_DNA"/>
</dbReference>
<dbReference type="Proteomes" id="UP000076871">
    <property type="component" value="Unassembled WGS sequence"/>
</dbReference>
<evidence type="ECO:0000313" key="11">
    <source>
        <dbReference type="EMBL" id="KZS99524.1"/>
    </source>
</evidence>
<feature type="domain" description="Peptidase M13 C-terminal" evidence="9">
    <location>
        <begin position="141"/>
        <end position="186"/>
    </location>
</feature>
<sequence>LEERLKGLKKGAVGDRAEFCTTQVEEAMGFATGRYFVNETFAGDSKEKGTRIINGQWMDEKSAHAAAEKADALRVKVGYPLSPNTEDPRSIAVYYDRVTVHEGRFFDSIITTRANDEYWKWQKLGKQRDPETWEMFASTVNAYYNPPANEIVFPAGILQPPFFSQAWPGYMSYGSFGMVAAHELTPIGDAKYTIDDGKGGKIHINGNLTSGENIGDTGIIQAYRAWKVQYDFGLEKGTEQLLPGLNFTRRADTRPGIEKGRLMEIRHIQGATGLGAEYQNRICYPHSSNQYRVDGTVYNVPEFAEAFKCSASAKLNPPQEKRCLFCVNFAARGLRSSAGRMREICDDFTFRLPACLLHASCDTRNWRAIGTPSPLAMHRAQHRLCVRWSVRAVSTGANVNGSYRELYLRTRISRQALPPHVPQYRKAGHGRDLHHQRPLRGLDQLSGTSSKPDRWAQQKSRQPPRETSTFPISRFQRSPPPHREEAPRRDWAPHKDGGARKDAAPYRDNGRRHLRKDRIVAELEAPQEEEEGEDEELTERDETIRASGSIEAVEESASDVMADELAFRSRGRDPKQLRQDHKERGSIVARLRAENDLTIPNKHRGSYKVTSMQATKAKEKKAKAAKDLKPANVDVFIPSVVSVGTLAKLLNITFDNLLRTMIKVKVGIGAEASHDHILTSEYASLLALEFGRNPVVNDEAASILRM</sequence>
<dbReference type="GO" id="GO:0016485">
    <property type="term" value="P:protein processing"/>
    <property type="evidence" value="ECO:0007669"/>
    <property type="project" value="TreeGrafter"/>
</dbReference>
<evidence type="ECO:0000259" key="9">
    <source>
        <dbReference type="Pfam" id="PF01431"/>
    </source>
</evidence>
<feature type="domain" description="Peptidase M13 N-terminal" evidence="10">
    <location>
        <begin position="5"/>
        <end position="80"/>
    </location>
</feature>
<feature type="domain" description="Peptidase M13 C-terminal" evidence="9">
    <location>
        <begin position="196"/>
        <end position="323"/>
    </location>
</feature>
<evidence type="ECO:0000256" key="1">
    <source>
        <dbReference type="ARBA" id="ARBA00001947"/>
    </source>
</evidence>
<evidence type="ECO:0000256" key="3">
    <source>
        <dbReference type="ARBA" id="ARBA00022670"/>
    </source>
</evidence>